<protein>
    <submittedName>
        <fullName evidence="2">Uncharacterized protein</fullName>
    </submittedName>
</protein>
<keyword evidence="3" id="KW-1185">Reference proteome</keyword>
<dbReference type="PANTHER" id="PTHR39398">
    <property type="entry name" value="YALI0F14311P"/>
    <property type="match status" value="1"/>
</dbReference>
<dbReference type="Proteomes" id="UP000243723">
    <property type="component" value="Unassembled WGS sequence"/>
</dbReference>
<organism evidence="2 3">
    <name type="scientific">Elsinoe australis</name>
    <dbReference type="NCBI Taxonomy" id="40998"/>
    <lineage>
        <taxon>Eukaryota</taxon>
        <taxon>Fungi</taxon>
        <taxon>Dikarya</taxon>
        <taxon>Ascomycota</taxon>
        <taxon>Pezizomycotina</taxon>
        <taxon>Dothideomycetes</taxon>
        <taxon>Dothideomycetidae</taxon>
        <taxon>Myriangiales</taxon>
        <taxon>Elsinoaceae</taxon>
        <taxon>Elsinoe</taxon>
    </lineage>
</organism>
<reference evidence="2 3" key="1">
    <citation type="submission" date="2017-05" db="EMBL/GenBank/DDBJ databases">
        <title>Draft genome sequence of Elsinoe australis.</title>
        <authorList>
            <person name="Cheng Q."/>
        </authorList>
    </citation>
    <scope>NUCLEOTIDE SEQUENCE [LARGE SCALE GENOMIC DNA]</scope>
    <source>
        <strain evidence="2 3">NL1</strain>
    </source>
</reference>
<evidence type="ECO:0000313" key="3">
    <source>
        <dbReference type="Proteomes" id="UP000243723"/>
    </source>
</evidence>
<dbReference type="AlphaFoldDB" id="A0A2P8A686"/>
<evidence type="ECO:0000256" key="1">
    <source>
        <dbReference type="SAM" id="MobiDB-lite"/>
    </source>
</evidence>
<dbReference type="OrthoDB" id="2100128at2759"/>
<gene>
    <name evidence="2" type="ORF">B9Z65_4853</name>
</gene>
<dbReference type="EMBL" id="NHZQ01000066">
    <property type="protein sequence ID" value="PSK55975.1"/>
    <property type="molecule type" value="Genomic_DNA"/>
</dbReference>
<comment type="caution">
    <text evidence="2">The sequence shown here is derived from an EMBL/GenBank/DDBJ whole genome shotgun (WGS) entry which is preliminary data.</text>
</comment>
<dbReference type="PANTHER" id="PTHR39398:SF1">
    <property type="entry name" value="CSN8_PSMD8_EIF3K DOMAIN-CONTAINING PROTEIN"/>
    <property type="match status" value="1"/>
</dbReference>
<dbReference type="STRING" id="40998.A0A2P8A686"/>
<evidence type="ECO:0000313" key="2">
    <source>
        <dbReference type="EMBL" id="PSK55975.1"/>
    </source>
</evidence>
<proteinExistence type="predicted"/>
<feature type="compositionally biased region" description="Polar residues" evidence="1">
    <location>
        <begin position="7"/>
        <end position="20"/>
    </location>
</feature>
<sequence length="394" mass="43613">MHRAQRNPINSRASDQSNAPATRPTAKRLTSSGWGRLRAPQTDPLEAYGLPSKGESRLNDPRTQESYYRKIVDRYMRFCASSGSGDALEAAFSSMTITAPLDLRSASRSASRDPSRTSTPAPAVQQPTEPPPLSDSHYATPLPPSQPLATQSNAAPVAPTAAPSPPPTLTAPQKAELNLLLSAMRKLRESLTATGRSDTFAQRAYVFVLRSTLLMRQWEAYVPCLLHLLHRIHLVTPLGLSELREVVGWWVLDLACRQGKMREAMEVRKKWMGLGGQRAEGKGMIGQGKTGRDRNVDAALSALVRDDWIAWRRVMGRVDGYGRAVMGWAEDGVRVNLLKVVGRAYLRIEREVLEEWAGRDWEGLVREGVGWELEENGEGGTEWVVVRRIKGKAT</sequence>
<feature type="region of interest" description="Disordered" evidence="1">
    <location>
        <begin position="1"/>
        <end position="62"/>
    </location>
</feature>
<feature type="region of interest" description="Disordered" evidence="1">
    <location>
        <begin position="104"/>
        <end position="171"/>
    </location>
</feature>
<accession>A0A2P8A686</accession>
<name>A0A2P8A686_9PEZI</name>